<name>A0A2U4F5N4_9SPIR</name>
<feature type="transmembrane region" description="Helical" evidence="1">
    <location>
        <begin position="895"/>
        <end position="913"/>
    </location>
</feature>
<feature type="transmembrane region" description="Helical" evidence="1">
    <location>
        <begin position="164"/>
        <end position="182"/>
    </location>
</feature>
<feature type="transmembrane region" description="Helical" evidence="1">
    <location>
        <begin position="527"/>
        <end position="548"/>
    </location>
</feature>
<feature type="transmembrane region" description="Helical" evidence="1">
    <location>
        <begin position="6"/>
        <end position="28"/>
    </location>
</feature>
<dbReference type="AlphaFoldDB" id="A0A2U4F5N4"/>
<dbReference type="OrthoDB" id="309050at2"/>
<feature type="transmembrane region" description="Helical" evidence="1">
    <location>
        <begin position="502"/>
        <end position="521"/>
    </location>
</feature>
<dbReference type="EMBL" id="ALNZ01000009">
    <property type="protein sequence ID" value="EKV58037.1"/>
    <property type="molecule type" value="Genomic_DNA"/>
</dbReference>
<feature type="transmembrane region" description="Helical" evidence="1">
    <location>
        <begin position="866"/>
        <end position="889"/>
    </location>
</feature>
<feature type="transmembrane region" description="Helical" evidence="1">
    <location>
        <begin position="652"/>
        <end position="673"/>
    </location>
</feature>
<keyword evidence="1" id="KW-0472">Membrane</keyword>
<dbReference type="STRING" id="1289135.A966_01918"/>
<dbReference type="GeneID" id="66486848"/>
<protein>
    <submittedName>
        <fullName evidence="2">Uncharacterized protein</fullName>
    </submittedName>
</protein>
<gene>
    <name evidence="2" type="ORF">A966_01918</name>
</gene>
<keyword evidence="1" id="KW-0812">Transmembrane</keyword>
<keyword evidence="1" id="KW-1133">Transmembrane helix</keyword>
<feature type="transmembrane region" description="Helical" evidence="1">
    <location>
        <begin position="194"/>
        <end position="213"/>
    </location>
</feature>
<organism evidence="2 3">
    <name type="scientific">Brachyspira hampsonii 30446</name>
    <dbReference type="NCBI Taxonomy" id="1289135"/>
    <lineage>
        <taxon>Bacteria</taxon>
        <taxon>Pseudomonadati</taxon>
        <taxon>Spirochaetota</taxon>
        <taxon>Spirochaetia</taxon>
        <taxon>Brachyspirales</taxon>
        <taxon>Brachyspiraceae</taxon>
        <taxon>Brachyspira</taxon>
    </lineage>
</organism>
<feature type="transmembrane region" description="Helical" evidence="1">
    <location>
        <begin position="604"/>
        <end position="621"/>
    </location>
</feature>
<dbReference type="RefSeq" id="WP_008721776.1">
    <property type="nucleotide sequence ID" value="NZ_JH994110.1"/>
</dbReference>
<feature type="transmembrane region" description="Helical" evidence="1">
    <location>
        <begin position="627"/>
        <end position="643"/>
    </location>
</feature>
<proteinExistence type="predicted"/>
<feature type="transmembrane region" description="Helical" evidence="1">
    <location>
        <begin position="839"/>
        <end position="859"/>
    </location>
</feature>
<feature type="transmembrane region" description="Helical" evidence="1">
    <location>
        <begin position="460"/>
        <end position="481"/>
    </location>
</feature>
<feature type="transmembrane region" description="Helical" evidence="1">
    <location>
        <begin position="579"/>
        <end position="597"/>
    </location>
</feature>
<comment type="caution">
    <text evidence="2">The sequence shown here is derived from an EMBL/GenBank/DDBJ whole genome shotgun (WGS) entry which is preliminary data.</text>
</comment>
<accession>A0A2U4F5N4</accession>
<evidence type="ECO:0000313" key="2">
    <source>
        <dbReference type="EMBL" id="EKV58037.1"/>
    </source>
</evidence>
<feature type="transmembrane region" description="Helical" evidence="1">
    <location>
        <begin position="432"/>
        <end position="454"/>
    </location>
</feature>
<evidence type="ECO:0000313" key="3">
    <source>
        <dbReference type="Proteomes" id="UP000011663"/>
    </source>
</evidence>
<sequence>MKNNKLFFLIYFSLLIICIITFIILYILGAKERVGYLYNFTFDINRTLELNGLNVEETKKIFTTDDKLDNDAIINYIFTNEAITNYRYGFKIGYYSKIFKHSDIYVVYPNTVQILKDNNFIKEVTMDDKGGPFGNLISEKTLEYNEKIDNIVYTLSLKAKFVKYFILFVCLICILICTVYFWKKLKLFLFEKKYYILIAYSIFIAIFILFLIVNLNIIRKSNLTDLHIISESKAGYVYKAKIENYKNSKLFSINNNSIQVNNTNYIKYYGYSLEITNKPEGSWYNDDNIYYTNNNAYIIDNKHETNGYKYNIQLTTYIGNKYKITIFANQLGSNGNVSWYLNEENNYKEINNKDISNGNIILSDIRNILSYTNEFGSLYLIFPKGITEVESILIESLNTNLNFKDGYTVFTTKNKIDNNQILEINYKMKNKFITNILILFILMLAILLYMYFMSFNLNKLFYIFIFVVGIVLFIFHFWLGFPGYYNYIDAFTIMTEAINNVYNNWHPFIIGLTLHILYKIFGYHTFYIFFINLFLWYVGLSLIIVSLYYKYKNKLVILLFALSFLANIFFANITHLKDITATLFFFFSISILIFQIIVDVKNKIFNIILNVIMYISLIFALLWRHNFIVTIYPIFIVIVYRHLKNIDNKKYFLLKFCSIMLIIAFLLIAIVKISPVLFAENNNKSYAPAPLILYQIVWCAVLSNDGSLIPDEWYAEDKSFSDVAPQLYKSPRLIDHLVIGDNIIFSNYSDKKKLKEVLIKYIIKHPKSYIQFIVKFSIWAIVYTEMFIHVDQNSIQSYGYGITDTYKKIFTDDVGIKLSPIKYNIYSFLYNNKIYIRPFYSVILSIALFFITGFIWLFRSGLRDDFLLLSFSLAFSAFATAVIVCLFSTSGIYRYISPVVIISILSLVSFFIYRFKYKK</sequence>
<dbReference type="Proteomes" id="UP000011663">
    <property type="component" value="Unassembled WGS sequence"/>
</dbReference>
<reference evidence="2 3" key="1">
    <citation type="submission" date="2012-07" db="EMBL/GenBank/DDBJ databases">
        <title>Genome sequence of Brachyspira sp. 30446, isolated from a pig with mucohaemorrhagic colitis.</title>
        <authorList>
            <person name="Rubin J.E."/>
            <person name="Fernando C."/>
            <person name="Harding J.C.S."/>
            <person name="Hill J.E."/>
        </authorList>
    </citation>
    <scope>NUCLEOTIDE SEQUENCE [LARGE SCALE GENOMIC DNA]</scope>
    <source>
        <strain evidence="2 3">30446</strain>
    </source>
</reference>
<feature type="transmembrane region" description="Helical" evidence="1">
    <location>
        <begin position="555"/>
        <end position="573"/>
    </location>
</feature>
<evidence type="ECO:0000256" key="1">
    <source>
        <dbReference type="SAM" id="Phobius"/>
    </source>
</evidence>